<accession>A0ABP5X9R4</accession>
<keyword evidence="2" id="KW-1185">Reference proteome</keyword>
<proteinExistence type="predicted"/>
<dbReference type="EMBL" id="BAAASZ010000026">
    <property type="protein sequence ID" value="GAA2449677.1"/>
    <property type="molecule type" value="Genomic_DNA"/>
</dbReference>
<protein>
    <submittedName>
        <fullName evidence="1">Uncharacterized protein</fullName>
    </submittedName>
</protein>
<evidence type="ECO:0000313" key="2">
    <source>
        <dbReference type="Proteomes" id="UP001501638"/>
    </source>
</evidence>
<reference evidence="2" key="1">
    <citation type="journal article" date="2019" name="Int. J. Syst. Evol. Microbiol.">
        <title>The Global Catalogue of Microorganisms (GCM) 10K type strain sequencing project: providing services to taxonomists for standard genome sequencing and annotation.</title>
        <authorList>
            <consortium name="The Broad Institute Genomics Platform"/>
            <consortium name="The Broad Institute Genome Sequencing Center for Infectious Disease"/>
            <person name="Wu L."/>
            <person name="Ma J."/>
        </authorList>
    </citation>
    <scope>NUCLEOTIDE SEQUENCE [LARGE SCALE GENOMIC DNA]</scope>
    <source>
        <strain evidence="2">JCM 6305</strain>
    </source>
</reference>
<sequence>MNNPQVLAGGVKPEDVRGALINETGWREETLGKGSHAGQGWVLREYNERGEPTGRMLRWHPGGGHHGEGAYWRVKGYEGDLGGIIR</sequence>
<comment type="caution">
    <text evidence="1">The sequence shown here is derived from an EMBL/GenBank/DDBJ whole genome shotgun (WGS) entry which is preliminary data.</text>
</comment>
<organism evidence="1 2">
    <name type="scientific">Streptomyces macrosporus</name>
    <dbReference type="NCBI Taxonomy" id="44032"/>
    <lineage>
        <taxon>Bacteria</taxon>
        <taxon>Bacillati</taxon>
        <taxon>Actinomycetota</taxon>
        <taxon>Actinomycetes</taxon>
        <taxon>Kitasatosporales</taxon>
        <taxon>Streptomycetaceae</taxon>
        <taxon>Streptomyces</taxon>
    </lineage>
</organism>
<gene>
    <name evidence="1" type="ORF">GCM10010405_36420</name>
</gene>
<dbReference type="Proteomes" id="UP001501638">
    <property type="component" value="Unassembled WGS sequence"/>
</dbReference>
<evidence type="ECO:0000313" key="1">
    <source>
        <dbReference type="EMBL" id="GAA2449677.1"/>
    </source>
</evidence>
<name>A0ABP5X9R4_9ACTN</name>